<proteinExistence type="predicted"/>
<protein>
    <submittedName>
        <fullName evidence="2">Uncharacterized protein</fullName>
    </submittedName>
</protein>
<evidence type="ECO:0000313" key="2">
    <source>
        <dbReference type="EMBL" id="CAH0101059.1"/>
    </source>
</evidence>
<keyword evidence="3" id="KW-1185">Reference proteome</keyword>
<sequence length="96" mass="11239">MKSYIMAGWIVLVIGALCCLTVNADLAADSDKHPVDLLVPDKKVLTMESADQSPAETKHWWYGHKYDWDKKHHGEHGEHGGKWEGKHKKLWWWKWF</sequence>
<gene>
    <name evidence="2" type="ORF">DGAL_LOCUS3358</name>
</gene>
<name>A0A8J2WC99_9CRUS</name>
<dbReference type="Proteomes" id="UP000789390">
    <property type="component" value="Unassembled WGS sequence"/>
</dbReference>
<feature type="chain" id="PRO_5035179675" evidence="1">
    <location>
        <begin position="25"/>
        <end position="96"/>
    </location>
</feature>
<dbReference type="AlphaFoldDB" id="A0A8J2WC99"/>
<dbReference type="OrthoDB" id="6374373at2759"/>
<organism evidence="2 3">
    <name type="scientific">Daphnia galeata</name>
    <dbReference type="NCBI Taxonomy" id="27404"/>
    <lineage>
        <taxon>Eukaryota</taxon>
        <taxon>Metazoa</taxon>
        <taxon>Ecdysozoa</taxon>
        <taxon>Arthropoda</taxon>
        <taxon>Crustacea</taxon>
        <taxon>Branchiopoda</taxon>
        <taxon>Diplostraca</taxon>
        <taxon>Cladocera</taxon>
        <taxon>Anomopoda</taxon>
        <taxon>Daphniidae</taxon>
        <taxon>Daphnia</taxon>
    </lineage>
</organism>
<accession>A0A8J2WC99</accession>
<dbReference type="EMBL" id="CAKKLH010000050">
    <property type="protein sequence ID" value="CAH0101059.1"/>
    <property type="molecule type" value="Genomic_DNA"/>
</dbReference>
<comment type="caution">
    <text evidence="2">The sequence shown here is derived from an EMBL/GenBank/DDBJ whole genome shotgun (WGS) entry which is preliminary data.</text>
</comment>
<reference evidence="2" key="1">
    <citation type="submission" date="2021-11" db="EMBL/GenBank/DDBJ databases">
        <authorList>
            <person name="Schell T."/>
        </authorList>
    </citation>
    <scope>NUCLEOTIDE SEQUENCE</scope>
    <source>
        <strain evidence="2">M5</strain>
    </source>
</reference>
<evidence type="ECO:0000313" key="3">
    <source>
        <dbReference type="Proteomes" id="UP000789390"/>
    </source>
</evidence>
<keyword evidence="1" id="KW-0732">Signal</keyword>
<feature type="signal peptide" evidence="1">
    <location>
        <begin position="1"/>
        <end position="24"/>
    </location>
</feature>
<evidence type="ECO:0000256" key="1">
    <source>
        <dbReference type="SAM" id="SignalP"/>
    </source>
</evidence>